<feature type="non-terminal residue" evidence="1">
    <location>
        <position position="48"/>
    </location>
</feature>
<protein>
    <submittedName>
        <fullName evidence="1">Uncharacterized protein</fullName>
    </submittedName>
</protein>
<reference evidence="1 2" key="1">
    <citation type="journal article" date="2018" name="Front. Plant Sci.">
        <title>Red Clover (Trifolium pratense) and Zigzag Clover (T. medium) - A Picture of Genomic Similarities and Differences.</title>
        <authorList>
            <person name="Dluhosova J."/>
            <person name="Istvanek J."/>
            <person name="Nedelnik J."/>
            <person name="Repkova J."/>
        </authorList>
    </citation>
    <scope>NUCLEOTIDE SEQUENCE [LARGE SCALE GENOMIC DNA]</scope>
    <source>
        <strain evidence="2">cv. 10/8</strain>
        <tissue evidence="1">Leaf</tissue>
    </source>
</reference>
<dbReference type="Proteomes" id="UP000265520">
    <property type="component" value="Unassembled WGS sequence"/>
</dbReference>
<keyword evidence="2" id="KW-1185">Reference proteome</keyword>
<proteinExistence type="predicted"/>
<sequence length="48" mass="5300">MITLRVAQHGLTRCAKGRKLNCPGAMNCALRHMHLRVAPDTEQEGNEA</sequence>
<name>A0A392SCS4_9FABA</name>
<accession>A0A392SCS4</accession>
<dbReference type="EMBL" id="LXQA010357860">
    <property type="protein sequence ID" value="MCI46459.1"/>
    <property type="molecule type" value="Genomic_DNA"/>
</dbReference>
<evidence type="ECO:0000313" key="1">
    <source>
        <dbReference type="EMBL" id="MCI46459.1"/>
    </source>
</evidence>
<comment type="caution">
    <text evidence="1">The sequence shown here is derived from an EMBL/GenBank/DDBJ whole genome shotgun (WGS) entry which is preliminary data.</text>
</comment>
<organism evidence="1 2">
    <name type="scientific">Trifolium medium</name>
    <dbReference type="NCBI Taxonomy" id="97028"/>
    <lineage>
        <taxon>Eukaryota</taxon>
        <taxon>Viridiplantae</taxon>
        <taxon>Streptophyta</taxon>
        <taxon>Embryophyta</taxon>
        <taxon>Tracheophyta</taxon>
        <taxon>Spermatophyta</taxon>
        <taxon>Magnoliopsida</taxon>
        <taxon>eudicotyledons</taxon>
        <taxon>Gunneridae</taxon>
        <taxon>Pentapetalae</taxon>
        <taxon>rosids</taxon>
        <taxon>fabids</taxon>
        <taxon>Fabales</taxon>
        <taxon>Fabaceae</taxon>
        <taxon>Papilionoideae</taxon>
        <taxon>50 kb inversion clade</taxon>
        <taxon>NPAAA clade</taxon>
        <taxon>Hologalegina</taxon>
        <taxon>IRL clade</taxon>
        <taxon>Trifolieae</taxon>
        <taxon>Trifolium</taxon>
    </lineage>
</organism>
<dbReference type="AlphaFoldDB" id="A0A392SCS4"/>
<evidence type="ECO:0000313" key="2">
    <source>
        <dbReference type="Proteomes" id="UP000265520"/>
    </source>
</evidence>